<accession>A0A2U1JGI9</accession>
<dbReference type="AlphaFoldDB" id="A0A2U1JGI9"/>
<dbReference type="RefSeq" id="WP_116725879.1">
    <property type="nucleotide sequence ID" value="NZ_QCZI01000023.1"/>
</dbReference>
<organism evidence="1 2">
    <name type="scientific">Flavobacterium psychrotolerans</name>
    <dbReference type="NCBI Taxonomy" id="2169410"/>
    <lineage>
        <taxon>Bacteria</taxon>
        <taxon>Pseudomonadati</taxon>
        <taxon>Bacteroidota</taxon>
        <taxon>Flavobacteriia</taxon>
        <taxon>Flavobacteriales</taxon>
        <taxon>Flavobacteriaceae</taxon>
        <taxon>Flavobacterium</taxon>
    </lineage>
</organism>
<reference evidence="1 2" key="1">
    <citation type="submission" date="2018-04" db="EMBL/GenBank/DDBJ databases">
        <title>Flavobacterium sp. nov., isolated from glacier ice.</title>
        <authorList>
            <person name="Liu Q."/>
            <person name="Xin Y.-H."/>
        </authorList>
    </citation>
    <scope>NUCLEOTIDE SEQUENCE [LARGE SCALE GENOMIC DNA]</scope>
    <source>
        <strain evidence="1 2">RB1R5</strain>
    </source>
</reference>
<evidence type="ECO:0000313" key="2">
    <source>
        <dbReference type="Proteomes" id="UP000245449"/>
    </source>
</evidence>
<gene>
    <name evidence="1" type="ORF">DB895_13415</name>
</gene>
<name>A0A2U1JGI9_9FLAO</name>
<sequence>MEEIKQSIINHFDSKNENFKELLNREFTRHEPSITAPRIYVYRDILILELYRELLERNGNLLEGIEKNPLDFIEETLYSHLLN</sequence>
<protein>
    <submittedName>
        <fullName evidence="1">Uncharacterized protein</fullName>
    </submittedName>
</protein>
<evidence type="ECO:0000313" key="1">
    <source>
        <dbReference type="EMBL" id="PWA03983.1"/>
    </source>
</evidence>
<comment type="caution">
    <text evidence="1">The sequence shown here is derived from an EMBL/GenBank/DDBJ whole genome shotgun (WGS) entry which is preliminary data.</text>
</comment>
<keyword evidence="2" id="KW-1185">Reference proteome</keyword>
<dbReference type="EMBL" id="QCZI01000023">
    <property type="protein sequence ID" value="PWA03983.1"/>
    <property type="molecule type" value="Genomic_DNA"/>
</dbReference>
<proteinExistence type="predicted"/>
<dbReference type="Proteomes" id="UP000245449">
    <property type="component" value="Unassembled WGS sequence"/>
</dbReference>